<evidence type="ECO:0000313" key="2">
    <source>
        <dbReference type="Proteomes" id="UP000568751"/>
    </source>
</evidence>
<comment type="caution">
    <text evidence="1">The sequence shown here is derived from an EMBL/GenBank/DDBJ whole genome shotgun (WGS) entry which is preliminary data.</text>
</comment>
<gene>
    <name evidence="1" type="ORF">H0A76_00310</name>
</gene>
<accession>A0A853F2I0</accession>
<reference evidence="1 2" key="1">
    <citation type="submission" date="2020-05" db="EMBL/GenBank/DDBJ databases">
        <title>Horizontal transmission and recombination maintain forever young bacterial symbiont genomes.</title>
        <authorList>
            <person name="Russell S.L."/>
            <person name="Pepper-Tunick E."/>
            <person name="Svedberg J."/>
            <person name="Byrne A."/>
            <person name="Ruelas Castillo J."/>
            <person name="Vollmers C."/>
            <person name="Beinart R.A."/>
            <person name="Corbett-Detig R."/>
        </authorList>
    </citation>
    <scope>NUCLEOTIDE SEQUENCE [LARGE SCALE GENOMIC DNA]</scope>
    <source>
        <strain evidence="1">455</strain>
    </source>
</reference>
<name>A0A853F2I0_9GAMM</name>
<sequence>MMAPLNTTTINNFFCRWTSSTTLSVDEQVPTFTEKTSDTNVLGEPSNLVIEFSRNIKTNGSIVEIWNSAEKVATIRHY</sequence>
<protein>
    <submittedName>
        <fullName evidence="1">Uncharacterized protein</fullName>
    </submittedName>
</protein>
<dbReference type="Proteomes" id="UP000568751">
    <property type="component" value="Unassembled WGS sequence"/>
</dbReference>
<proteinExistence type="predicted"/>
<dbReference type="AlphaFoldDB" id="A0A853F2I0"/>
<dbReference type="EMBL" id="JACCHT010000001">
    <property type="protein sequence ID" value="NYT26480.1"/>
    <property type="molecule type" value="Genomic_DNA"/>
</dbReference>
<evidence type="ECO:0000313" key="1">
    <source>
        <dbReference type="EMBL" id="NYT26480.1"/>
    </source>
</evidence>
<organism evidence="1 2">
    <name type="scientific">Candidatus Thiodubiliella endoseptemdiera</name>
    <dbReference type="NCBI Taxonomy" id="2738886"/>
    <lineage>
        <taxon>Bacteria</taxon>
        <taxon>Pseudomonadati</taxon>
        <taxon>Pseudomonadota</taxon>
        <taxon>Gammaproteobacteria</taxon>
        <taxon>Candidatus Pseudothioglobaceae</taxon>
        <taxon>Candidatus Thiodubiliella</taxon>
    </lineage>
</organism>